<dbReference type="InterPro" id="IPR003029">
    <property type="entry name" value="S1_domain"/>
</dbReference>
<dbReference type="RefSeq" id="WP_069176996.1">
    <property type="nucleotide sequence ID" value="NZ_CP017037.1"/>
</dbReference>
<dbReference type="GO" id="GO:0006402">
    <property type="term" value="P:mRNA catabolic process"/>
    <property type="evidence" value="ECO:0007669"/>
    <property type="project" value="TreeGrafter"/>
</dbReference>
<dbReference type="InterPro" id="IPR001900">
    <property type="entry name" value="RNase_II/R"/>
</dbReference>
<dbReference type="PANTHER" id="PTHR23355">
    <property type="entry name" value="RIBONUCLEASE"/>
    <property type="match status" value="1"/>
</dbReference>
<evidence type="ECO:0000256" key="2">
    <source>
        <dbReference type="ARBA" id="ARBA00004496"/>
    </source>
</evidence>
<evidence type="ECO:0000256" key="5">
    <source>
        <dbReference type="ARBA" id="ARBA00022801"/>
    </source>
</evidence>
<dbReference type="EMBL" id="CP017037">
    <property type="protein sequence ID" value="AOH39076.1"/>
    <property type="molecule type" value="Genomic_DNA"/>
</dbReference>
<evidence type="ECO:0000256" key="1">
    <source>
        <dbReference type="ARBA" id="ARBA00001849"/>
    </source>
</evidence>
<evidence type="ECO:0000259" key="10">
    <source>
        <dbReference type="PROSITE" id="PS50126"/>
    </source>
</evidence>
<dbReference type="SMART" id="SM00955">
    <property type="entry name" value="RNB"/>
    <property type="match status" value="1"/>
</dbReference>
<dbReference type="Pfam" id="PF08206">
    <property type="entry name" value="OB_RNB"/>
    <property type="match status" value="1"/>
</dbReference>
<keyword evidence="6 8" id="KW-0269">Exonuclease</keyword>
<evidence type="ECO:0000256" key="7">
    <source>
        <dbReference type="ARBA" id="ARBA00022884"/>
    </source>
</evidence>
<keyword evidence="5 8" id="KW-0378">Hydrolase</keyword>
<evidence type="ECO:0000256" key="3">
    <source>
        <dbReference type="ARBA" id="ARBA00022490"/>
    </source>
</evidence>
<evidence type="ECO:0000256" key="9">
    <source>
        <dbReference type="SAM" id="MobiDB-lite"/>
    </source>
</evidence>
<name>A0A1B3WDM8_9FIRM</name>
<dbReference type="EC" id="3.1.13.1" evidence="8"/>
<dbReference type="NCBIfam" id="TIGR02063">
    <property type="entry name" value="RNase_R"/>
    <property type="match status" value="1"/>
</dbReference>
<sequence>MLEKLLTYKPGTILQGTYKAYGNRFGFVLTDEKYEDIYIAEKDAGSAVNNDIVEVEIMKSKTGRHSTEGRIIHVITRANTTVVGTYEMTRYGGEVIPVDEKINMLIEIPSGQECQAVTGARVVVEVTKWPGRYTNAEGKIIEIIGYKGDKGLDIDIIVAQHKIPHVFNTDVMKEAAALCQDIFLEKNMADFRVQELVTIDGSDSKDLDDAIYCELKDNGHYRLGVHIADVSRYVKPRSALDKEAYQRGNSVYLADRVIPMLPFELSNDLCSLNEGKERYAISCIMDVDPNGIVTLEKITPSIIKVARRCTYPEINQAFDEGIVSDGLQKFLPMLTVFKECTHLLRKQREGRGALAFDFPEYKVALDEKGAPLRIIKRERGEAERMIEDAMIAANETVASFITRENFTAVYRVHDQPNQEKLDILRQMINVLGINIKIPADVKPKDMQQLLEFVKGKDIAAVIEVMALRSLPQACYSTENVGHFGIASSCYTHFTSPIRRYSDLLVHRLIKQLLYKKLRKSEQEKQMEFLKKAVDHISMTEQNATDAERETTELKMTEYMEPFVGEPFDAHITGVTKFGVFVGLENGVEGLVHISTMDDDEYVYNEESMQLTGRFNGVQYSLGMPVRVTLIKADKDKHEIDFIMGEIHSPLQLEKSNRKKKKPHSKKVKRRYIRIRR</sequence>
<reference evidence="12" key="1">
    <citation type="submission" date="2016-08" db="EMBL/GenBank/DDBJ databases">
        <authorList>
            <person name="Holder M.E."/>
            <person name="Ajami N.J."/>
            <person name="Petrosino J.F."/>
        </authorList>
    </citation>
    <scope>NUCLEOTIDE SEQUENCE [LARGE SCALE GENOMIC DNA]</scope>
    <source>
        <strain evidence="12">F0677</strain>
    </source>
</reference>
<dbReference type="GO" id="GO:0003723">
    <property type="term" value="F:RNA binding"/>
    <property type="evidence" value="ECO:0007669"/>
    <property type="project" value="UniProtKB-UniRule"/>
</dbReference>
<proteinExistence type="inferred from homology"/>
<evidence type="ECO:0000256" key="4">
    <source>
        <dbReference type="ARBA" id="ARBA00022722"/>
    </source>
</evidence>
<dbReference type="InterPro" id="IPR011805">
    <property type="entry name" value="RNase_R"/>
</dbReference>
<dbReference type="InterPro" id="IPR004476">
    <property type="entry name" value="RNase_II/RNase_R"/>
</dbReference>
<dbReference type="InterPro" id="IPR022966">
    <property type="entry name" value="RNase_II/R_CS"/>
</dbReference>
<dbReference type="Pfam" id="PF00773">
    <property type="entry name" value="RNB"/>
    <property type="match status" value="1"/>
</dbReference>
<dbReference type="Pfam" id="PF00575">
    <property type="entry name" value="S1"/>
    <property type="match status" value="1"/>
</dbReference>
<dbReference type="AlphaFoldDB" id="A0A1B3WDM8"/>
<comment type="function">
    <text evidence="8">3'-5' exoribonuclease that releases 5'-nucleoside monophosphates and is involved in maturation of structured RNAs.</text>
</comment>
<evidence type="ECO:0000256" key="8">
    <source>
        <dbReference type="HAMAP-Rule" id="MF_01895"/>
    </source>
</evidence>
<gene>
    <name evidence="8" type="primary">rnr</name>
    <name evidence="11" type="ORF">BCB69_03295</name>
</gene>
<dbReference type="KEGG" id="dpn:BCB69_03295"/>
<comment type="catalytic activity">
    <reaction evidence="1 8">
        <text>Exonucleolytic cleavage in the 3'- to 5'-direction to yield nucleoside 5'-phosphates.</text>
        <dbReference type="EC" id="3.1.13.1"/>
    </reaction>
</comment>
<dbReference type="InterPro" id="IPR013223">
    <property type="entry name" value="RNase_B_OB_dom"/>
</dbReference>
<dbReference type="InterPro" id="IPR050180">
    <property type="entry name" value="RNR_Ribonuclease"/>
</dbReference>
<keyword evidence="4 8" id="KW-0540">Nuclease</keyword>
<dbReference type="Pfam" id="PF17876">
    <property type="entry name" value="CSD2"/>
    <property type="match status" value="1"/>
</dbReference>
<organism evidence="11 12">
    <name type="scientific">Dialister pneumosintes</name>
    <dbReference type="NCBI Taxonomy" id="39950"/>
    <lineage>
        <taxon>Bacteria</taxon>
        <taxon>Bacillati</taxon>
        <taxon>Bacillota</taxon>
        <taxon>Negativicutes</taxon>
        <taxon>Veillonellales</taxon>
        <taxon>Veillonellaceae</taxon>
        <taxon>Dialister</taxon>
    </lineage>
</organism>
<dbReference type="GO" id="GO:0008859">
    <property type="term" value="F:exoribonuclease II activity"/>
    <property type="evidence" value="ECO:0007669"/>
    <property type="project" value="UniProtKB-UniRule"/>
</dbReference>
<dbReference type="NCBIfam" id="TIGR00358">
    <property type="entry name" value="3_prime_RNase"/>
    <property type="match status" value="1"/>
</dbReference>
<dbReference type="Gene3D" id="2.40.50.140">
    <property type="entry name" value="Nucleic acid-binding proteins"/>
    <property type="match status" value="2"/>
</dbReference>
<evidence type="ECO:0000313" key="11">
    <source>
        <dbReference type="EMBL" id="AOH39076.1"/>
    </source>
</evidence>
<comment type="similarity">
    <text evidence="8">Belongs to the RNR ribonuclease family. RNase R subfamily.</text>
</comment>
<feature type="region of interest" description="Disordered" evidence="9">
    <location>
        <begin position="653"/>
        <end position="676"/>
    </location>
</feature>
<comment type="subcellular location">
    <subcellularLocation>
        <location evidence="2 8">Cytoplasm</location>
    </subcellularLocation>
</comment>
<dbReference type="InterPro" id="IPR040476">
    <property type="entry name" value="CSD2"/>
</dbReference>
<keyword evidence="3 8" id="KW-0963">Cytoplasm</keyword>
<evidence type="ECO:0000256" key="6">
    <source>
        <dbReference type="ARBA" id="ARBA00022839"/>
    </source>
</evidence>
<keyword evidence="7 8" id="KW-0694">RNA-binding</keyword>
<dbReference type="STRING" id="39950.BCB69_03295"/>
<dbReference type="PROSITE" id="PS01175">
    <property type="entry name" value="RIBONUCLEASE_II"/>
    <property type="match status" value="1"/>
</dbReference>
<dbReference type="PANTHER" id="PTHR23355:SF9">
    <property type="entry name" value="DIS3-LIKE EXONUCLEASE 2"/>
    <property type="match status" value="1"/>
</dbReference>
<evidence type="ECO:0000313" key="12">
    <source>
        <dbReference type="Proteomes" id="UP000094757"/>
    </source>
</evidence>
<accession>A0A1B3WDM8</accession>
<dbReference type="SUPFAM" id="SSF50249">
    <property type="entry name" value="Nucleic acid-binding proteins"/>
    <property type="match status" value="4"/>
</dbReference>
<dbReference type="GO" id="GO:0005829">
    <property type="term" value="C:cytosol"/>
    <property type="evidence" value="ECO:0007669"/>
    <property type="project" value="TreeGrafter"/>
</dbReference>
<dbReference type="SMART" id="SM00316">
    <property type="entry name" value="S1"/>
    <property type="match status" value="2"/>
</dbReference>
<dbReference type="PROSITE" id="PS50126">
    <property type="entry name" value="S1"/>
    <property type="match status" value="1"/>
</dbReference>
<protein>
    <recommendedName>
        <fullName evidence="8">Ribonuclease R</fullName>
        <shortName evidence="8">RNase R</shortName>
        <ecNumber evidence="8">3.1.13.1</ecNumber>
    </recommendedName>
</protein>
<dbReference type="CDD" id="cd04471">
    <property type="entry name" value="S1_RNase_R"/>
    <property type="match status" value="1"/>
</dbReference>
<feature type="compositionally biased region" description="Basic residues" evidence="9">
    <location>
        <begin position="656"/>
        <end position="676"/>
    </location>
</feature>
<dbReference type="HAMAP" id="MF_01895">
    <property type="entry name" value="RNase_R"/>
    <property type="match status" value="1"/>
</dbReference>
<dbReference type="InterPro" id="IPR012340">
    <property type="entry name" value="NA-bd_OB-fold"/>
</dbReference>
<feature type="domain" description="S1 motif" evidence="10">
    <location>
        <begin position="564"/>
        <end position="644"/>
    </location>
</feature>
<dbReference type="Proteomes" id="UP000094757">
    <property type="component" value="Chromosome"/>
</dbReference>